<dbReference type="PANTHER" id="PTHR11246">
    <property type="entry name" value="PRE-MRNA SPLICING FACTOR"/>
    <property type="match status" value="1"/>
</dbReference>
<dbReference type="PANTHER" id="PTHR11246:SF5">
    <property type="entry name" value="PRE-MRNA-SPLICING FACTOR SYF1"/>
    <property type="match status" value="1"/>
</dbReference>
<dbReference type="OrthoDB" id="10067343at2759"/>
<gene>
    <name evidence="11" type="ORF">J8273_7119</name>
</gene>
<dbReference type="Pfam" id="PF23220">
    <property type="entry name" value="HAT_Syf1_M"/>
    <property type="match status" value="1"/>
</dbReference>
<keyword evidence="7" id="KW-0539">Nucleus</keyword>
<evidence type="ECO:0000259" key="10">
    <source>
        <dbReference type="Pfam" id="PF23233"/>
    </source>
</evidence>
<name>A0A8J6AXJ8_9EUKA</name>
<comment type="caution">
    <text evidence="11">The sequence shown here is derived from an EMBL/GenBank/DDBJ whole genome shotgun (WGS) entry which is preliminary data.</text>
</comment>
<evidence type="ECO:0000256" key="6">
    <source>
        <dbReference type="ARBA" id="ARBA00023187"/>
    </source>
</evidence>
<dbReference type="InterPro" id="IPR055430">
    <property type="entry name" value="HAT_Syf1_CNRKL1_C"/>
</dbReference>
<keyword evidence="12" id="KW-1185">Reference proteome</keyword>
<evidence type="ECO:0000313" key="11">
    <source>
        <dbReference type="EMBL" id="KAG9390858.1"/>
    </source>
</evidence>
<accession>A0A8J6AXJ8</accession>
<dbReference type="Pfam" id="PF23231">
    <property type="entry name" value="HAT_Syf1_CNRKL1_C"/>
    <property type="match status" value="1"/>
</dbReference>
<evidence type="ECO:0000259" key="8">
    <source>
        <dbReference type="Pfam" id="PF23220"/>
    </source>
</evidence>
<feature type="domain" description="Pre-mRNA-splicing factor Syf1/CRNKL1-like C-terminal HAT-repeats" evidence="9">
    <location>
        <begin position="420"/>
        <end position="695"/>
    </location>
</feature>
<keyword evidence="3" id="KW-0507">mRNA processing</keyword>
<dbReference type="Proteomes" id="UP000717585">
    <property type="component" value="Unassembled WGS sequence"/>
</dbReference>
<evidence type="ECO:0000256" key="2">
    <source>
        <dbReference type="ARBA" id="ARBA00008644"/>
    </source>
</evidence>
<dbReference type="EMBL" id="JAHDYR010000062">
    <property type="protein sequence ID" value="KAG9390858.1"/>
    <property type="molecule type" value="Genomic_DNA"/>
</dbReference>
<dbReference type="GO" id="GO:0000974">
    <property type="term" value="C:Prp19 complex"/>
    <property type="evidence" value="ECO:0007669"/>
    <property type="project" value="TreeGrafter"/>
</dbReference>
<evidence type="ECO:0000256" key="5">
    <source>
        <dbReference type="ARBA" id="ARBA00022737"/>
    </source>
</evidence>
<organism evidence="11 12">
    <name type="scientific">Carpediemonas membranifera</name>
    <dbReference type="NCBI Taxonomy" id="201153"/>
    <lineage>
        <taxon>Eukaryota</taxon>
        <taxon>Metamonada</taxon>
        <taxon>Carpediemonas-like organisms</taxon>
        <taxon>Carpediemonas</taxon>
    </lineage>
</organism>
<feature type="domain" description="Pre-mRNA-splicing factor SYF1 central HAT repeats" evidence="8">
    <location>
        <begin position="153"/>
        <end position="335"/>
    </location>
</feature>
<proteinExistence type="inferred from homology"/>
<evidence type="ECO:0000256" key="4">
    <source>
        <dbReference type="ARBA" id="ARBA00022728"/>
    </source>
</evidence>
<feature type="domain" description="Pre-mRNA-splicing factor Syf1-like N-terminal HAT-repeats" evidence="10">
    <location>
        <begin position="3"/>
        <end position="149"/>
    </location>
</feature>
<dbReference type="InterPro" id="IPR011990">
    <property type="entry name" value="TPR-like_helical_dom_sf"/>
</dbReference>
<dbReference type="GO" id="GO:0071007">
    <property type="term" value="C:U2-type catalytic step 2 spliceosome"/>
    <property type="evidence" value="ECO:0007669"/>
    <property type="project" value="TreeGrafter"/>
</dbReference>
<dbReference type="AlphaFoldDB" id="A0A8J6AXJ8"/>
<dbReference type="SUPFAM" id="SSF48452">
    <property type="entry name" value="TPR-like"/>
    <property type="match status" value="1"/>
</dbReference>
<dbReference type="Gene3D" id="1.25.40.10">
    <property type="entry name" value="Tetratricopeptide repeat domain"/>
    <property type="match status" value="2"/>
</dbReference>
<dbReference type="Pfam" id="PF23233">
    <property type="entry name" value="HAT_Syf1_CNRKL1_N"/>
    <property type="match status" value="1"/>
</dbReference>
<evidence type="ECO:0000256" key="1">
    <source>
        <dbReference type="ARBA" id="ARBA00004123"/>
    </source>
</evidence>
<dbReference type="InterPro" id="IPR003107">
    <property type="entry name" value="HAT"/>
</dbReference>
<dbReference type="GO" id="GO:0071014">
    <property type="term" value="C:post-mRNA release spliceosomal complex"/>
    <property type="evidence" value="ECO:0007669"/>
    <property type="project" value="TreeGrafter"/>
</dbReference>
<comment type="subcellular location">
    <subcellularLocation>
        <location evidence="1">Nucleus</location>
    </subcellularLocation>
</comment>
<keyword evidence="5" id="KW-0677">Repeat</keyword>
<dbReference type="GO" id="GO:0000349">
    <property type="term" value="P:generation of catalytic spliceosome for first transesterification step"/>
    <property type="evidence" value="ECO:0007669"/>
    <property type="project" value="TreeGrafter"/>
</dbReference>
<dbReference type="InterPro" id="IPR056350">
    <property type="entry name" value="HAT_Syf1_central"/>
</dbReference>
<evidence type="ECO:0000256" key="7">
    <source>
        <dbReference type="ARBA" id="ARBA00023242"/>
    </source>
</evidence>
<evidence type="ECO:0000256" key="3">
    <source>
        <dbReference type="ARBA" id="ARBA00022664"/>
    </source>
</evidence>
<reference evidence="11" key="1">
    <citation type="submission" date="2021-05" db="EMBL/GenBank/DDBJ databases">
        <title>A free-living protist that lacks canonical eukaryotic 1 DNA replication and segregation systems.</title>
        <authorList>
            <person name="Salas-Leiva D.E."/>
            <person name="Tromer E.C."/>
            <person name="Curtis B.A."/>
            <person name="Jerlstrom-Hultqvist J."/>
            <person name="Kolisko M."/>
            <person name="Yi Z."/>
            <person name="Salas-Leiva J.S."/>
            <person name="Gallot-Lavallee L."/>
            <person name="Kops G.J.P.L."/>
            <person name="Archibald J.M."/>
            <person name="Simpson A.G.B."/>
            <person name="Roger A.J."/>
        </authorList>
    </citation>
    <scope>NUCLEOTIDE SEQUENCE</scope>
    <source>
        <strain evidence="11">BICM</strain>
    </source>
</reference>
<keyword evidence="6" id="KW-0508">mRNA splicing</keyword>
<protein>
    <submittedName>
        <fullName evidence="11">Pre-mRNA-splicing factor SYF1</fullName>
    </submittedName>
</protein>
<comment type="similarity">
    <text evidence="2">Belongs to the crooked-neck family.</text>
</comment>
<evidence type="ECO:0000313" key="12">
    <source>
        <dbReference type="Proteomes" id="UP000717585"/>
    </source>
</evidence>
<evidence type="ECO:0000259" key="9">
    <source>
        <dbReference type="Pfam" id="PF23231"/>
    </source>
</evidence>
<sequence length="733" mass="82441">MDTLEHWTSELSLARDALSSDRFSIYEEAVLHIPRSYKMWYAYIHERRAYTDSVEPEQRERAVIEMCVVYERALIPLKTMPRLWEDYLEYLTSQMRVSKTRKTFDKALKQLPLTLHYRIWPLYIAFATQSFVPGRTALSVLNRHLLFDPGHREHLIQYLLRAEHWPEAVSAIHTALEDPEFRPESGRTRFDFITEIMETVAAHPDAAGDLDVDGFAADVIRRFPTGAGPIVVSLAQYHKNSGSFARAREVCLDAFKTVSTVSDFATIFDYFGDMELTRLQTEAEAHDPSIIDEYGLRVLQQVIEQAPAMLYAVRLNQNPNSVALWVGKVQVSPDPAQCIKDAIEVVDPNTAGVVQLFKEATRIMTREESLELMQFGLDRGGLQTEDYVALVAARAELQLLSGVDPERALLDLAPRLVADGRLHALHCDLTYTLFIDDRRAASDVRAAFEAAMEAEPAPLTFFSYARFEEEQADWGRVFKIWSRAVAAVQYPAKNDVIKAYVQALSRCPSFDHERVRMVLDQAASTAPPKHAPIVHFMAAEFEKRHGLRRRAGEAMAAIGRKTPAPLIADVALLAGAMLLWTDAVQSCEVLLAAVNRSNTPRKDLPRLALALAHLLAARGDSNGGRTVLLAVSKHVNPSEDPTGFWDDWFEYEGDYGTEATIRDAVQTKRDVQTLEWGDEADQTQPDLYTAGVDEEVQKETDRMAPASSKITIEMTAVDRLAADDFVREKDGSR</sequence>
<dbReference type="InterPro" id="IPR045075">
    <property type="entry name" value="Syf1-like"/>
</dbReference>
<dbReference type="InterPro" id="IPR055433">
    <property type="entry name" value="HAT_Syf1-like_N"/>
</dbReference>
<dbReference type="SMART" id="SM00386">
    <property type="entry name" value="HAT"/>
    <property type="match status" value="7"/>
</dbReference>
<keyword evidence="4" id="KW-0747">Spliceosome</keyword>